<name>A0A8K0GBE8_IGNLU</name>
<evidence type="ECO:0000256" key="1">
    <source>
        <dbReference type="SAM" id="MobiDB-lite"/>
    </source>
</evidence>
<keyword evidence="3" id="KW-1185">Reference proteome</keyword>
<dbReference type="EMBL" id="VTPC01008063">
    <property type="protein sequence ID" value="KAF2893339.1"/>
    <property type="molecule type" value="Genomic_DNA"/>
</dbReference>
<feature type="compositionally biased region" description="Polar residues" evidence="1">
    <location>
        <begin position="313"/>
        <end position="347"/>
    </location>
</feature>
<feature type="non-terminal residue" evidence="2">
    <location>
        <position position="1"/>
    </location>
</feature>
<dbReference type="Proteomes" id="UP000801492">
    <property type="component" value="Unassembled WGS sequence"/>
</dbReference>
<proteinExistence type="predicted"/>
<accession>A0A8K0GBE8</accession>
<organism evidence="2 3">
    <name type="scientific">Ignelater luminosus</name>
    <name type="common">Cucubano</name>
    <name type="synonym">Pyrophorus luminosus</name>
    <dbReference type="NCBI Taxonomy" id="2038154"/>
    <lineage>
        <taxon>Eukaryota</taxon>
        <taxon>Metazoa</taxon>
        <taxon>Ecdysozoa</taxon>
        <taxon>Arthropoda</taxon>
        <taxon>Hexapoda</taxon>
        <taxon>Insecta</taxon>
        <taxon>Pterygota</taxon>
        <taxon>Neoptera</taxon>
        <taxon>Endopterygota</taxon>
        <taxon>Coleoptera</taxon>
        <taxon>Polyphaga</taxon>
        <taxon>Elateriformia</taxon>
        <taxon>Elateroidea</taxon>
        <taxon>Elateridae</taxon>
        <taxon>Agrypninae</taxon>
        <taxon>Pyrophorini</taxon>
        <taxon>Ignelater</taxon>
    </lineage>
</organism>
<reference evidence="2" key="1">
    <citation type="submission" date="2019-08" db="EMBL/GenBank/DDBJ databases">
        <title>The genome of the North American firefly Photinus pyralis.</title>
        <authorList>
            <consortium name="Photinus pyralis genome working group"/>
            <person name="Fallon T.R."/>
            <person name="Sander Lower S.E."/>
            <person name="Weng J.-K."/>
        </authorList>
    </citation>
    <scope>NUCLEOTIDE SEQUENCE</scope>
    <source>
        <strain evidence="2">TRF0915ILg1</strain>
        <tissue evidence="2">Whole body</tissue>
    </source>
</reference>
<sequence length="362" mass="37966">DYIELLAKKFNIVNAKPIGTPLKYKISLDKGSKDVNKNIPYQCLIGSLRYLAVNTRPDIAFSVAAFLLAVAQLSQGGELPSKNTEKRGISSGHFGGVSDIHGGGLLGGHGGLGGGIDEGFDGSGFGSGIGGLGGGLGGHGDGLGGGHFGPWAGKFGSGATSYSSVLIQRLSPKSRSLIRVPPAVHTANKNEVGAALSTVHISSLPQGFILDRLNRRNEFFTTAKMFTTALYTQIKSKLLKITKWLLHPFTEAILEISNFVKMSQLDSSPTSSELATTVPTGNGVQISPGNGVAAASSLGVPAGRKRPLLTGGPRTSMTPTKRTNISQDENLPNVDQQSSEPQTSRYSGSLEDGFNQRVFNVM</sequence>
<dbReference type="OrthoDB" id="6777263at2759"/>
<feature type="compositionally biased region" description="Polar residues" evidence="1">
    <location>
        <begin position="269"/>
        <end position="288"/>
    </location>
</feature>
<gene>
    <name evidence="2" type="ORF">ILUMI_12832</name>
</gene>
<evidence type="ECO:0008006" key="4">
    <source>
        <dbReference type="Google" id="ProtNLM"/>
    </source>
</evidence>
<feature type="region of interest" description="Disordered" evidence="1">
    <location>
        <begin position="269"/>
        <end position="351"/>
    </location>
</feature>
<protein>
    <recommendedName>
        <fullName evidence="4">Reverse transcriptase Ty1/copia-type domain-containing protein</fullName>
    </recommendedName>
</protein>
<comment type="caution">
    <text evidence="2">The sequence shown here is derived from an EMBL/GenBank/DDBJ whole genome shotgun (WGS) entry which is preliminary data.</text>
</comment>
<evidence type="ECO:0000313" key="3">
    <source>
        <dbReference type="Proteomes" id="UP000801492"/>
    </source>
</evidence>
<evidence type="ECO:0000313" key="2">
    <source>
        <dbReference type="EMBL" id="KAF2893339.1"/>
    </source>
</evidence>
<dbReference type="AlphaFoldDB" id="A0A8K0GBE8"/>